<dbReference type="OrthoDB" id="5835829at2759"/>
<keyword evidence="3 6" id="KW-0808">Transferase</keyword>
<evidence type="ECO:0000313" key="6">
    <source>
        <dbReference type="EMBL" id="OWF46691.1"/>
    </source>
</evidence>
<keyword evidence="5" id="KW-1133">Transmembrane helix</keyword>
<reference evidence="6 7" key="1">
    <citation type="journal article" date="2017" name="Nat. Ecol. Evol.">
        <title>Scallop genome provides insights into evolution of bilaterian karyotype and development.</title>
        <authorList>
            <person name="Wang S."/>
            <person name="Zhang J."/>
            <person name="Jiao W."/>
            <person name="Li J."/>
            <person name="Xun X."/>
            <person name="Sun Y."/>
            <person name="Guo X."/>
            <person name="Huan P."/>
            <person name="Dong B."/>
            <person name="Zhang L."/>
            <person name="Hu X."/>
            <person name="Sun X."/>
            <person name="Wang J."/>
            <person name="Zhao C."/>
            <person name="Wang Y."/>
            <person name="Wang D."/>
            <person name="Huang X."/>
            <person name="Wang R."/>
            <person name="Lv J."/>
            <person name="Li Y."/>
            <person name="Zhang Z."/>
            <person name="Liu B."/>
            <person name="Lu W."/>
            <person name="Hui Y."/>
            <person name="Liang J."/>
            <person name="Zhou Z."/>
            <person name="Hou R."/>
            <person name="Li X."/>
            <person name="Liu Y."/>
            <person name="Li H."/>
            <person name="Ning X."/>
            <person name="Lin Y."/>
            <person name="Zhao L."/>
            <person name="Xing Q."/>
            <person name="Dou J."/>
            <person name="Li Y."/>
            <person name="Mao J."/>
            <person name="Guo H."/>
            <person name="Dou H."/>
            <person name="Li T."/>
            <person name="Mu C."/>
            <person name="Jiang W."/>
            <person name="Fu Q."/>
            <person name="Fu X."/>
            <person name="Miao Y."/>
            <person name="Liu J."/>
            <person name="Yu Q."/>
            <person name="Li R."/>
            <person name="Liao H."/>
            <person name="Li X."/>
            <person name="Kong Y."/>
            <person name="Jiang Z."/>
            <person name="Chourrout D."/>
            <person name="Li R."/>
            <person name="Bao Z."/>
        </authorList>
    </citation>
    <scope>NUCLEOTIDE SEQUENCE [LARGE SCALE GENOMIC DNA]</scope>
    <source>
        <strain evidence="6 7">PY_sf001</strain>
    </source>
</reference>
<feature type="region of interest" description="Disordered" evidence="4">
    <location>
        <begin position="1"/>
        <end position="20"/>
    </location>
</feature>
<gene>
    <name evidence="6" type="ORF">KP79_PYT21188</name>
</gene>
<evidence type="ECO:0000256" key="2">
    <source>
        <dbReference type="ARBA" id="ARBA00022676"/>
    </source>
</evidence>
<evidence type="ECO:0000313" key="7">
    <source>
        <dbReference type="Proteomes" id="UP000242188"/>
    </source>
</evidence>
<dbReference type="Proteomes" id="UP000242188">
    <property type="component" value="Unassembled WGS sequence"/>
</dbReference>
<protein>
    <submittedName>
        <fullName evidence="6">UDP-glucuronosyltransferase 1-3</fullName>
    </submittedName>
</protein>
<dbReference type="EMBL" id="NEDP02004099">
    <property type="protein sequence ID" value="OWF46691.1"/>
    <property type="molecule type" value="Genomic_DNA"/>
</dbReference>
<feature type="compositionally biased region" description="Polar residues" evidence="4">
    <location>
        <begin position="1"/>
        <end position="10"/>
    </location>
</feature>
<accession>A0A210QDB2</accession>
<evidence type="ECO:0000256" key="3">
    <source>
        <dbReference type="ARBA" id="ARBA00022679"/>
    </source>
</evidence>
<keyword evidence="5" id="KW-0472">Membrane</keyword>
<dbReference type="GO" id="GO:0008194">
    <property type="term" value="F:UDP-glycosyltransferase activity"/>
    <property type="evidence" value="ECO:0007669"/>
    <property type="project" value="InterPro"/>
</dbReference>
<dbReference type="STRING" id="6573.A0A210QDB2"/>
<dbReference type="CDD" id="cd03784">
    <property type="entry name" value="GT1_Gtf-like"/>
    <property type="match status" value="1"/>
</dbReference>
<dbReference type="Gene3D" id="3.40.50.2000">
    <property type="entry name" value="Glycogen Phosphorylase B"/>
    <property type="match status" value="2"/>
</dbReference>
<evidence type="ECO:0000256" key="5">
    <source>
        <dbReference type="SAM" id="Phobius"/>
    </source>
</evidence>
<keyword evidence="7" id="KW-1185">Reference proteome</keyword>
<keyword evidence="5" id="KW-0812">Transmembrane</keyword>
<proteinExistence type="inferred from homology"/>
<evidence type="ECO:0000256" key="1">
    <source>
        <dbReference type="ARBA" id="ARBA00009995"/>
    </source>
</evidence>
<dbReference type="SUPFAM" id="SSF53756">
    <property type="entry name" value="UDP-Glycosyltransferase/glycogen phosphorylase"/>
    <property type="match status" value="1"/>
</dbReference>
<dbReference type="InterPro" id="IPR002213">
    <property type="entry name" value="UDP_glucos_trans"/>
</dbReference>
<dbReference type="InterPro" id="IPR050271">
    <property type="entry name" value="UDP-glycosyltransferase"/>
</dbReference>
<comment type="similarity">
    <text evidence="1">Belongs to the UDP-glycosyltransferase family.</text>
</comment>
<dbReference type="PANTHER" id="PTHR48043:SF145">
    <property type="entry name" value="FI06409P-RELATED"/>
    <property type="match status" value="1"/>
</dbReference>
<comment type="caution">
    <text evidence="6">The sequence shown here is derived from an EMBL/GenBank/DDBJ whole genome shotgun (WGS) entry which is preliminary data.</text>
</comment>
<evidence type="ECO:0000256" key="4">
    <source>
        <dbReference type="SAM" id="MobiDB-lite"/>
    </source>
</evidence>
<dbReference type="Pfam" id="PF00201">
    <property type="entry name" value="UDPGT"/>
    <property type="match status" value="1"/>
</dbReference>
<dbReference type="FunFam" id="3.40.50.2000:FF:000021">
    <property type="entry name" value="UDP-glucuronosyltransferase"/>
    <property type="match status" value="1"/>
</dbReference>
<dbReference type="PANTHER" id="PTHR48043">
    <property type="entry name" value="EG:EG0003.4 PROTEIN-RELATED"/>
    <property type="match status" value="1"/>
</dbReference>
<dbReference type="AlphaFoldDB" id="A0A210QDB2"/>
<name>A0A210QDB2_MIZYE</name>
<organism evidence="6 7">
    <name type="scientific">Mizuhopecten yessoensis</name>
    <name type="common">Japanese scallop</name>
    <name type="synonym">Patinopecten yessoensis</name>
    <dbReference type="NCBI Taxonomy" id="6573"/>
    <lineage>
        <taxon>Eukaryota</taxon>
        <taxon>Metazoa</taxon>
        <taxon>Spiralia</taxon>
        <taxon>Lophotrochozoa</taxon>
        <taxon>Mollusca</taxon>
        <taxon>Bivalvia</taxon>
        <taxon>Autobranchia</taxon>
        <taxon>Pteriomorphia</taxon>
        <taxon>Pectinida</taxon>
        <taxon>Pectinoidea</taxon>
        <taxon>Pectinidae</taxon>
        <taxon>Mizuhopecten</taxon>
    </lineage>
</organism>
<feature type="transmembrane region" description="Helical" evidence="5">
    <location>
        <begin position="502"/>
        <end position="523"/>
    </location>
</feature>
<keyword evidence="2" id="KW-0328">Glycosyltransferase</keyword>
<sequence length="541" mass="60450">MLKDNSTVSSPVGRHPRSQQSTESSSKAFFVMECRCICLCIAFTAIMFPIPVETGNILILVFPLWSHVKPTLNVATSLANKYGHHSTLILSKEFANKVKEDSTTSVIVPAVYKNFSVHGIAKDSIEDACNRKMSPYFKGITIVNNVCHALLSDEALFTVLQQQDFDLALIDNVMIADCFTVLAYKLGIPYVQLGGMHIPVRTRIPFMPSVHPAFALLGFFDEMSFIQRVVNTLFSVVMAVSPQVVFPTDLVATYVPEKPFVPLEVLHRRTAFHLVDMDFVLDFPRPLMPNVAFVGGVGTEKPKPLPSDLNSYMDSATNGVIVASFGSIANSLPASRMEILISVFRKFKNVKFVLRYGNETKEDGNILLMPWLPQNDLLGHPNTKAFITHCGISGLYEGLCNAVPMIGLPFMTDGFYNCRKMAFKGFGISYDFCIFTDLELSNAIQEILDNPKYSVKIKKASDIFHGQQGTPSERSAYWIDHVIQHGGDYLQTPATDMPLYKYYLLDVLLFITLVTFLSIWCCVRSIRACCRCCCRPKIKVD</sequence>